<sequence length="965" mass="102543">SSLKSSSSSPNIPDMLRTKHLRAQSAPSTPNVHKNVHFDENGLESVRLFNRTGKPSSVSKPPGDETETETEAETSNAERGISSFPFPSLSSSSLGLSMPSSASSQNIVHEIDTAPHMTSSIPSPSPSPPPQANVHLETVTLPRTRPPTLRGTVLVRNLAFEKNVAVRFTLDEWQTTSEHEKREEGVDSVAGRIVSGRAVEEESVASWDRFSFTIRLEDYETKLSDRTLWLVARFNCPTGEWWDNNSAANYRIGFRKALATPSLSPLSTPVPASISAAANKDKESRGVVIPSLATLPAQQWLSPVSASQQRTFNAPSSMRFTPTTGTLAGIPVVSSGKGSLAPPVLLRSMSSPYPPSPSFGVGMHNNNNRPPSPSPLAIHPPQHTPRPTSPTARETAAQTSSYIRKRLSLSNYVAPGNSPTEERKDLNSEGSSEGAGVGVLEKQQMAAKEVRGLVTPPTTPPGTVRMRIGVLPPTPSPPLPHEGRPPSRRASPPPPVPADENDEEIGEIPSEQEDELELEHEQEEEEDEDDTPKDEKSLRLDTSSLPLPLSLSTTADTSSSSPTKDQDASFLLPFSPTSVKASPRPFLPFNPGGYLSPPTSRDASEDGGSGEAGRTSPTIAPVPVPVVDNVPSVGAAQRPPSLVLPDLGLSFAQTHLRQPAEHSLEEEDESTPSGVAGGRVDTSDSSYAAFVRQWCFAQSAPPTPGVHSANSPRNQSSASPTLLSGGAGPGANGLVNGGGGAKKGGPWLGLGMGMGLGGDLNHGSYGFPGFGFGVGAGAGQQDVGMVGAHMRRAKIRRRGQGQLWSAGDVGTGARVREDAVFGHAGRLGWFGYHRALGVLAGVSKILAVISSIARTTSPPPLFATSLSPISPLTAPARAGLYHYLYYILLKIFFDNDTTTTTAIRLLLHALCTSSNINLNTISYDLNVEATYLFLSTRPCSSNIHRSLPFPAFRHLDDDSAATLYY</sequence>
<organism evidence="3 4">
    <name type="scientific">Steccherinum ochraceum</name>
    <dbReference type="NCBI Taxonomy" id="92696"/>
    <lineage>
        <taxon>Eukaryota</taxon>
        <taxon>Fungi</taxon>
        <taxon>Dikarya</taxon>
        <taxon>Basidiomycota</taxon>
        <taxon>Agaricomycotina</taxon>
        <taxon>Agaricomycetes</taxon>
        <taxon>Polyporales</taxon>
        <taxon>Steccherinaceae</taxon>
        <taxon>Steccherinum</taxon>
    </lineage>
</organism>
<evidence type="ECO:0000256" key="1">
    <source>
        <dbReference type="SAM" id="MobiDB-lite"/>
    </source>
</evidence>
<feature type="non-terminal residue" evidence="3">
    <location>
        <position position="1"/>
    </location>
</feature>
<keyword evidence="4" id="KW-1185">Reference proteome</keyword>
<feature type="compositionally biased region" description="Acidic residues" evidence="1">
    <location>
        <begin position="499"/>
        <end position="532"/>
    </location>
</feature>
<feature type="region of interest" description="Disordered" evidence="1">
    <location>
        <begin position="657"/>
        <end position="681"/>
    </location>
</feature>
<dbReference type="GO" id="GO:0008157">
    <property type="term" value="F:protein phosphatase 1 binding"/>
    <property type="evidence" value="ECO:0007669"/>
    <property type="project" value="TreeGrafter"/>
</dbReference>
<dbReference type="STRING" id="92696.A0A4V2MVU4"/>
<dbReference type="InterPro" id="IPR038175">
    <property type="entry name" value="CBM21_dom_sf"/>
</dbReference>
<comment type="caution">
    <text evidence="3">The sequence shown here is derived from an EMBL/GenBank/DDBJ whole genome shotgun (WGS) entry which is preliminary data.</text>
</comment>
<feature type="compositionally biased region" description="Low complexity" evidence="1">
    <location>
        <begin position="540"/>
        <end position="563"/>
    </location>
</feature>
<evidence type="ECO:0000259" key="2">
    <source>
        <dbReference type="PROSITE" id="PS51159"/>
    </source>
</evidence>
<reference evidence="3 4" key="1">
    <citation type="submission" date="2018-11" db="EMBL/GenBank/DDBJ databases">
        <title>Genome assembly of Steccherinum ochraceum LE-BIN_3174, the white-rot fungus of the Steccherinaceae family (The Residual Polyporoid clade, Polyporales, Basidiomycota).</title>
        <authorList>
            <person name="Fedorova T.V."/>
            <person name="Glazunova O.A."/>
            <person name="Landesman E.O."/>
            <person name="Moiseenko K.V."/>
            <person name="Psurtseva N.V."/>
            <person name="Savinova O.S."/>
            <person name="Shakhova N.V."/>
            <person name="Tyazhelova T.V."/>
            <person name="Vasina D.V."/>
        </authorList>
    </citation>
    <scope>NUCLEOTIDE SEQUENCE [LARGE SCALE GENOMIC DNA]</scope>
    <source>
        <strain evidence="3 4">LE-BIN_3174</strain>
    </source>
</reference>
<proteinExistence type="predicted"/>
<dbReference type="PROSITE" id="PS51159">
    <property type="entry name" value="CBM21"/>
    <property type="match status" value="1"/>
</dbReference>
<feature type="region of interest" description="Disordered" evidence="1">
    <location>
        <begin position="356"/>
        <end position="437"/>
    </location>
</feature>
<dbReference type="Gene3D" id="2.60.40.2440">
    <property type="entry name" value="Carbohydrate binding type-21 domain"/>
    <property type="match status" value="1"/>
</dbReference>
<dbReference type="InterPro" id="IPR005036">
    <property type="entry name" value="CBM21_dom"/>
</dbReference>
<gene>
    <name evidence="3" type="ORF">EIP91_005330</name>
</gene>
<feature type="region of interest" description="Disordered" evidence="1">
    <location>
        <begin position="701"/>
        <end position="738"/>
    </location>
</feature>
<evidence type="ECO:0000313" key="4">
    <source>
        <dbReference type="Proteomes" id="UP000292702"/>
    </source>
</evidence>
<dbReference type="InterPro" id="IPR050782">
    <property type="entry name" value="PP1_regulatory_subunit_3"/>
</dbReference>
<feature type="region of interest" description="Disordered" evidence="1">
    <location>
        <begin position="1"/>
        <end position="104"/>
    </location>
</feature>
<dbReference type="PANTHER" id="PTHR12307:SF36">
    <property type="entry name" value="GLYCOGEN-BINDING SUBUNIT 76A"/>
    <property type="match status" value="1"/>
</dbReference>
<name>A0A4V2MVU4_9APHY</name>
<feature type="compositionally biased region" description="Polar residues" evidence="1">
    <location>
        <begin position="708"/>
        <end position="722"/>
    </location>
</feature>
<dbReference type="GO" id="GO:0005979">
    <property type="term" value="P:regulation of glycogen biosynthetic process"/>
    <property type="evidence" value="ECO:0007669"/>
    <property type="project" value="TreeGrafter"/>
</dbReference>
<evidence type="ECO:0000313" key="3">
    <source>
        <dbReference type="EMBL" id="TCD63497.1"/>
    </source>
</evidence>
<feature type="domain" description="CBM21" evidence="2">
    <location>
        <begin position="126"/>
        <end position="253"/>
    </location>
</feature>
<dbReference type="Proteomes" id="UP000292702">
    <property type="component" value="Unassembled WGS sequence"/>
</dbReference>
<feature type="region of interest" description="Disordered" evidence="1">
    <location>
        <begin position="449"/>
        <end position="624"/>
    </location>
</feature>
<dbReference type="EMBL" id="RWJN01000293">
    <property type="protein sequence ID" value="TCD63497.1"/>
    <property type="molecule type" value="Genomic_DNA"/>
</dbReference>
<feature type="compositionally biased region" description="Gly residues" evidence="1">
    <location>
        <begin position="725"/>
        <end position="738"/>
    </location>
</feature>
<dbReference type="GO" id="GO:0000164">
    <property type="term" value="C:protein phosphatase type 1 complex"/>
    <property type="evidence" value="ECO:0007669"/>
    <property type="project" value="TreeGrafter"/>
</dbReference>
<dbReference type="PANTHER" id="PTHR12307">
    <property type="entry name" value="PROTEIN PHOSPHATASE 1 REGULATORY SUBUNIT"/>
    <property type="match status" value="1"/>
</dbReference>
<feature type="region of interest" description="Disordered" evidence="1">
    <location>
        <begin position="115"/>
        <end position="134"/>
    </location>
</feature>
<feature type="compositionally biased region" description="Polar residues" evidence="1">
    <location>
        <begin position="389"/>
        <end position="402"/>
    </location>
</feature>
<dbReference type="OrthoDB" id="1881at2759"/>
<dbReference type="Pfam" id="PF03370">
    <property type="entry name" value="CBM_21"/>
    <property type="match status" value="1"/>
</dbReference>
<protein>
    <recommendedName>
        <fullName evidence="2">CBM21 domain-containing protein</fullName>
    </recommendedName>
</protein>
<accession>A0A4V2MVU4</accession>
<dbReference type="GO" id="GO:2001069">
    <property type="term" value="F:glycogen binding"/>
    <property type="evidence" value="ECO:0007669"/>
    <property type="project" value="TreeGrafter"/>
</dbReference>
<dbReference type="AlphaFoldDB" id="A0A4V2MVU4"/>
<feature type="compositionally biased region" description="Low complexity" evidence="1">
    <location>
        <begin position="82"/>
        <end position="104"/>
    </location>
</feature>